<reference evidence="6" key="1">
    <citation type="submission" date="2020-05" db="EMBL/GenBank/DDBJ databases">
        <authorList>
            <person name="Zhu T."/>
            <person name="Keshari N."/>
            <person name="Lu X."/>
        </authorList>
    </citation>
    <scope>NUCLEOTIDE SEQUENCE</scope>
    <source>
        <strain evidence="6">NK1-22</strain>
    </source>
</reference>
<dbReference type="InterPro" id="IPR015341">
    <property type="entry name" value="Glyco_hydro_38_cen"/>
</dbReference>
<dbReference type="SUPFAM" id="SSF74650">
    <property type="entry name" value="Galactose mutarotase-like"/>
    <property type="match status" value="1"/>
</dbReference>
<dbReference type="InterPro" id="IPR027291">
    <property type="entry name" value="Glyco_hydro_38_N_sf"/>
</dbReference>
<evidence type="ECO:0000256" key="2">
    <source>
        <dbReference type="ARBA" id="ARBA00022723"/>
    </source>
</evidence>
<dbReference type="InterPro" id="IPR037094">
    <property type="entry name" value="Glyco_hydro_38_cen_sf"/>
</dbReference>
<evidence type="ECO:0000313" key="6">
    <source>
        <dbReference type="EMBL" id="WOB43224.1"/>
    </source>
</evidence>
<dbReference type="Gene3D" id="2.70.98.30">
    <property type="entry name" value="Golgi alpha-mannosidase II, domain 4"/>
    <property type="match status" value="1"/>
</dbReference>
<keyword evidence="3" id="KW-0378">Hydrolase</keyword>
<accession>A0AA97BCN8</accession>
<protein>
    <submittedName>
        <fullName evidence="6">Alpha-mannosidase</fullName>
    </submittedName>
</protein>
<dbReference type="GO" id="GO:0046872">
    <property type="term" value="F:metal ion binding"/>
    <property type="evidence" value="ECO:0007669"/>
    <property type="project" value="UniProtKB-KW"/>
</dbReference>
<evidence type="ECO:0000256" key="4">
    <source>
        <dbReference type="ARBA" id="ARBA00023295"/>
    </source>
</evidence>
<dbReference type="Pfam" id="PF07748">
    <property type="entry name" value="Glyco_hydro_38C"/>
    <property type="match status" value="1"/>
</dbReference>
<dbReference type="InterPro" id="IPR028995">
    <property type="entry name" value="Glyco_hydro_57/38_cen_sf"/>
</dbReference>
<dbReference type="PANTHER" id="PTHR46017:SF1">
    <property type="entry name" value="ALPHA-MANNOSIDASE 2C1"/>
    <property type="match status" value="1"/>
</dbReference>
<dbReference type="FunFam" id="1.20.1270.50:FF:000004">
    <property type="entry name" value="alpha-mannosidase 2C1 isoform X1"/>
    <property type="match status" value="1"/>
</dbReference>
<evidence type="ECO:0000256" key="3">
    <source>
        <dbReference type="ARBA" id="ARBA00022801"/>
    </source>
</evidence>
<dbReference type="Pfam" id="PF17677">
    <property type="entry name" value="Glyco_hydro38C2"/>
    <property type="match status" value="1"/>
</dbReference>
<dbReference type="RefSeq" id="WP_316792513.1">
    <property type="nucleotide sequence ID" value="NZ_CP053540.1"/>
</dbReference>
<organism evidence="6">
    <name type="scientific">Thermoleptolyngbya oregonensis NK1-22</name>
    <dbReference type="NCBI Taxonomy" id="2547457"/>
    <lineage>
        <taxon>Bacteria</taxon>
        <taxon>Bacillati</taxon>
        <taxon>Cyanobacteriota</taxon>
        <taxon>Cyanophyceae</taxon>
        <taxon>Oculatellales</taxon>
        <taxon>Oculatellaceae</taxon>
        <taxon>Thermoleptolyngbya</taxon>
    </lineage>
</organism>
<keyword evidence="2" id="KW-0479">Metal-binding</keyword>
<comment type="similarity">
    <text evidence="1">Belongs to the glycosyl hydrolase 38 family.</text>
</comment>
<dbReference type="GO" id="GO:0030246">
    <property type="term" value="F:carbohydrate binding"/>
    <property type="evidence" value="ECO:0007669"/>
    <property type="project" value="InterPro"/>
</dbReference>
<proteinExistence type="inferred from homology"/>
<dbReference type="PANTHER" id="PTHR46017">
    <property type="entry name" value="ALPHA-MANNOSIDASE 2C1"/>
    <property type="match status" value="1"/>
</dbReference>
<dbReference type="GO" id="GO:0006013">
    <property type="term" value="P:mannose metabolic process"/>
    <property type="evidence" value="ECO:0007669"/>
    <property type="project" value="InterPro"/>
</dbReference>
<sequence length="1118" mass="124291">MNVPDYTLLLVGDSRRERFANRLRRQTQRDCLGDWYATAGDPSHALDPATWTAWGKIPLNAKGHIPWTKGRQVLWLAQEIVVPDALEAYPLAGLTLRLALTWWAEDAQIFVDGQLAQAGDLFDCSARVVLREQVQPGERIPVALRLVSPGHDDGALVRSHCIYERPQYGLEPCPEPGFVADELDVVQHYVETFAPAQLRDLAAAVAPLDWSQLANRAAFDQALCDLRQRLLPFGEWIGQRQISLLGHAHLDLAWLWPVAETWDAAERTFKSVLSLQAEFPDLIFTHSSPALYAWMETNRPALFEAIRTQVAAGRWEVAAGLWVEPELNLISAESIARQILYGQRYVQETFGRISAIAWLPDTFGFCWQLPQFLSQGGVEFFVTQKLRWNDTNEFPHEAFWWEGPDGSRIFSLHSAPIGEGFDPLKMARYAAQFEQKTGYSHALWLIGVGDHGGGPTRDMLHLAQRWGRSPFFPRLQFSTAQSYLEALREWDDPSVNATPPTPQHPLWQTDLYLEFHRGCYTTHADQKWWNRRCEALLSEAELWSAMTTLALGLPYPAPALETAWKKVLFNQFHDILPGSAIPDVYAEANREWAAAAECAKDAIDAALGAIARHIARPPAPHPQARAVLVFNPLNWSRSAVVRVGGEERRKKNEKRKMAGREHPKSNIENRKLNWEVRGLDGRAIAAQWVLEADNGEHWDLAFRAEAVPALGYACFWLCPVEGDFSAAEPLQPTDSFVLENEFLRVTVDPATGNLASVFDKAQQQEVLAGPGNQLQAFQDGGQYWDAWNIDPAYGSYPLPPPQLEAIRWVNNGAIAQTVEIVRSLGRSIFRQRYELQAESPLLQIHTWVDWQERHVLVKAAFPLNLTADLLTCEIPGGVIQRPTQPKNSVEAAQWEVPALRWADLTSSDASEAVPYGVSLLNNSKHGYDSSPSQIRLTLLRGAAWPNPDADLGHHEFTYALYPHAGRWQAAETVRRGYEQNQPLRVCVVDPATATPSQAALPPMGSLLHLDAGSAVVSALKPAEDGSGDWILRCYESQGASGEIRFLGGGSPGGGSPGGGSPEQWAIAQVVRAVPTNLLEDASAVENDANAVENERGAIALQPWQVLTLRLTLQPAPKP</sequence>
<dbReference type="InterPro" id="IPR041147">
    <property type="entry name" value="GH38_C"/>
</dbReference>
<dbReference type="InterPro" id="IPR000602">
    <property type="entry name" value="Glyco_hydro_38_N"/>
</dbReference>
<dbReference type="SUPFAM" id="SSF88688">
    <property type="entry name" value="Families 57/38 glycoside transferase middle domain"/>
    <property type="match status" value="1"/>
</dbReference>
<gene>
    <name evidence="6" type="ORF">HNI00_08685</name>
</gene>
<dbReference type="InterPro" id="IPR011330">
    <property type="entry name" value="Glyco_hydro/deAcase_b/a-brl"/>
</dbReference>
<dbReference type="CDD" id="cd10789">
    <property type="entry name" value="GH38N_AMII_ER_cytosolic"/>
    <property type="match status" value="1"/>
</dbReference>
<dbReference type="Pfam" id="PF09261">
    <property type="entry name" value="Alpha-mann_mid"/>
    <property type="match status" value="1"/>
</dbReference>
<dbReference type="GO" id="GO:0004559">
    <property type="term" value="F:alpha-mannosidase activity"/>
    <property type="evidence" value="ECO:0007669"/>
    <property type="project" value="InterPro"/>
</dbReference>
<dbReference type="SUPFAM" id="SSF88713">
    <property type="entry name" value="Glycoside hydrolase/deacetylase"/>
    <property type="match status" value="1"/>
</dbReference>
<dbReference type="InterPro" id="IPR011013">
    <property type="entry name" value="Gal_mutarotase_sf_dom"/>
</dbReference>
<dbReference type="AlphaFoldDB" id="A0AA97BCN8"/>
<name>A0AA97BCN8_9CYAN</name>
<dbReference type="KEGG" id="tog:HNI00_08685"/>
<dbReference type="InterPro" id="IPR011682">
    <property type="entry name" value="Glyco_hydro_38_C"/>
</dbReference>
<dbReference type="SMART" id="SM00872">
    <property type="entry name" value="Alpha-mann_mid"/>
    <property type="match status" value="1"/>
</dbReference>
<dbReference type="Gene3D" id="1.20.1270.50">
    <property type="entry name" value="Glycoside hydrolase family 38, central domain"/>
    <property type="match status" value="1"/>
</dbReference>
<feature type="domain" description="Glycoside hydrolase family 38 central" evidence="5">
    <location>
        <begin position="514"/>
        <end position="592"/>
    </location>
</feature>
<dbReference type="EMBL" id="CP053540">
    <property type="protein sequence ID" value="WOB43224.1"/>
    <property type="molecule type" value="Genomic_DNA"/>
</dbReference>
<keyword evidence="4" id="KW-0326">Glycosidase</keyword>
<dbReference type="Pfam" id="PF01074">
    <property type="entry name" value="Glyco_hydro_38N"/>
    <property type="match status" value="1"/>
</dbReference>
<dbReference type="GO" id="GO:0009313">
    <property type="term" value="P:oligosaccharide catabolic process"/>
    <property type="evidence" value="ECO:0007669"/>
    <property type="project" value="TreeGrafter"/>
</dbReference>
<evidence type="ECO:0000256" key="1">
    <source>
        <dbReference type="ARBA" id="ARBA00009792"/>
    </source>
</evidence>
<evidence type="ECO:0000259" key="5">
    <source>
        <dbReference type="SMART" id="SM00872"/>
    </source>
</evidence>
<dbReference type="Gene3D" id="3.20.110.10">
    <property type="entry name" value="Glycoside hydrolase 38, N terminal domain"/>
    <property type="match status" value="1"/>
</dbReference>